<dbReference type="Proteomes" id="UP000007319">
    <property type="component" value="Chromosome"/>
</dbReference>
<dbReference type="AlphaFoldDB" id="A0A9P1NLK9"/>
<name>A0A9P1NLK9_9PROT</name>
<evidence type="ECO:0000313" key="2">
    <source>
        <dbReference type="Proteomes" id="UP000007319"/>
    </source>
</evidence>
<accession>A0A9P1NLK9</accession>
<evidence type="ECO:0000313" key="1">
    <source>
        <dbReference type="EMBL" id="CCC97617.1"/>
    </source>
</evidence>
<reference evidence="1 2" key="1">
    <citation type="journal article" date="2011" name="PLoS Genet.">
        <title>Azospirillum genomes reveal transition of bacteria from aquatic to terrestrial environments.</title>
        <authorList>
            <person name="Wisniewski-Dye F."/>
            <person name="Borziak K."/>
            <person name="Khalsa-Moyers G."/>
            <person name="Alexandre G."/>
            <person name="Sukharnikov L.O."/>
            <person name="Wuichet K."/>
            <person name="Hurst G.B."/>
            <person name="McDonald W.H."/>
            <person name="Robertson J.S."/>
            <person name="Barbe V."/>
            <person name="Calteau A."/>
            <person name="Rouy Z."/>
            <person name="Mangenot S."/>
            <person name="Prigent-Combaret C."/>
            <person name="Normand P."/>
            <person name="Boyer M."/>
            <person name="Siguier P."/>
            <person name="Dessaux Y."/>
            <person name="Elmerich C."/>
            <person name="Condemine G."/>
            <person name="Krishnen G."/>
            <person name="Kennedy I."/>
            <person name="Paterson A.H."/>
            <person name="Gonzalez V."/>
            <person name="Mavingui P."/>
            <person name="Zhulin I.B."/>
        </authorList>
    </citation>
    <scope>NUCLEOTIDE SEQUENCE [LARGE SCALE GENOMIC DNA]</scope>
    <source>
        <strain evidence="1 2">Sp245</strain>
    </source>
</reference>
<sequence length="92" mass="10391">MIRCSPVARLASVGSKPPWALWPSGRVPGSEVGNPVQDGYPFRESIHFQYPGYRKPFFVENKEGAIAAGLSRFRLFSGPPRCRRERRACVRQ</sequence>
<protein>
    <submittedName>
        <fullName evidence="1">Uncharacterized protein</fullName>
    </submittedName>
</protein>
<keyword evidence="2" id="KW-1185">Reference proteome</keyword>
<dbReference type="KEGG" id="abs:AZOBR_100003"/>
<gene>
    <name evidence="1" type="ORF">AZOBR_100003</name>
</gene>
<organism evidence="1 2">
    <name type="scientific">Azospirillum baldaniorum</name>
    <dbReference type="NCBI Taxonomy" id="1064539"/>
    <lineage>
        <taxon>Bacteria</taxon>
        <taxon>Pseudomonadati</taxon>
        <taxon>Pseudomonadota</taxon>
        <taxon>Alphaproteobacteria</taxon>
        <taxon>Rhodospirillales</taxon>
        <taxon>Azospirillaceae</taxon>
        <taxon>Azospirillum</taxon>
    </lineage>
</organism>
<proteinExistence type="predicted"/>
<dbReference type="EMBL" id="HE577327">
    <property type="protein sequence ID" value="CCC97617.1"/>
    <property type="molecule type" value="Genomic_DNA"/>
</dbReference>